<organism evidence="2">
    <name type="scientific">termite gut metagenome</name>
    <dbReference type="NCBI Taxonomy" id="433724"/>
    <lineage>
        <taxon>unclassified sequences</taxon>
        <taxon>metagenomes</taxon>
        <taxon>organismal metagenomes</taxon>
    </lineage>
</organism>
<evidence type="ECO:0000313" key="2">
    <source>
        <dbReference type="EMBL" id="KAA6340290.1"/>
    </source>
</evidence>
<dbReference type="InterPro" id="IPR011990">
    <property type="entry name" value="TPR-like_helical_dom_sf"/>
</dbReference>
<gene>
    <name evidence="2" type="ORF">EZS27_011840</name>
</gene>
<protein>
    <recommendedName>
        <fullName evidence="1">SusD-like N-terminal domain-containing protein</fullName>
    </recommendedName>
</protein>
<feature type="domain" description="SusD-like N-terminal" evidence="1">
    <location>
        <begin position="39"/>
        <end position="213"/>
    </location>
</feature>
<dbReference type="Pfam" id="PF14322">
    <property type="entry name" value="SusD-like_3"/>
    <property type="match status" value="1"/>
</dbReference>
<dbReference type="AlphaFoldDB" id="A0A5J4S4L0"/>
<dbReference type="PROSITE" id="PS51257">
    <property type="entry name" value="PROKAR_LIPOPROTEIN"/>
    <property type="match status" value="1"/>
</dbReference>
<name>A0A5J4S4L0_9ZZZZ</name>
<dbReference type="EMBL" id="SNRY01000471">
    <property type="protein sequence ID" value="KAA6340290.1"/>
    <property type="molecule type" value="Genomic_DNA"/>
</dbReference>
<evidence type="ECO:0000259" key="1">
    <source>
        <dbReference type="Pfam" id="PF14322"/>
    </source>
</evidence>
<sequence length="527" mass="61043">MNYIDKIKRIIQAGLLFIILSGCSDWLRVDPIDQILEDQIFDSEFNVQTALNGIYLKMGENSLYGRELSNRTIELLAQQYFNGEGASDDYPLKFYVSNYTYSEDVVKNIFSVIWTGSYSTILNINNFIEKLDRTQGVVLQNRKAILLGEAYALRAYMHLDMLRLFGPVYATDSTAFSIPYYTEPKAVLRDREPASDILNKIIEDIDKALELLKGDPVITEGVMTAIEDDLSVSQREIDPFYRNRNRRINYYAAAVLKVRALMYGDRKEEAKVLAKSLLEESSGIPDKFPWASSEQVFNQNREDYVFSSEVLFGIYSANMYSNWTNDFSPGITRISRLLASATSNLMRIFDVTTSVDLSTDMRARHWKIYQDAAYMVNYKFSRSYYETNVWYFQPLIRKSELYYVLAECESNFAYIDEVRIHRGLKTVAEVKLNAVLDTEIQNEYMREFFGEGQLFYFCQNILLKIEFILIKINTIHSPHIIYLAQYKKSGSNIIFYLDSKLIGDPFYPRLIILYLVIELISSTGETD</sequence>
<reference evidence="2" key="1">
    <citation type="submission" date="2019-03" db="EMBL/GenBank/DDBJ databases">
        <title>Single cell metagenomics reveals metabolic interactions within the superorganism composed of flagellate Streblomastix strix and complex community of Bacteroidetes bacteria on its surface.</title>
        <authorList>
            <person name="Treitli S.C."/>
            <person name="Kolisko M."/>
            <person name="Husnik F."/>
            <person name="Keeling P."/>
            <person name="Hampl V."/>
        </authorList>
    </citation>
    <scope>NUCLEOTIDE SEQUENCE</scope>
    <source>
        <strain evidence="2">STM</strain>
    </source>
</reference>
<dbReference type="SUPFAM" id="SSF48452">
    <property type="entry name" value="TPR-like"/>
    <property type="match status" value="1"/>
</dbReference>
<proteinExistence type="predicted"/>
<accession>A0A5J4S4L0</accession>
<dbReference type="InterPro" id="IPR033985">
    <property type="entry name" value="SusD-like_N"/>
</dbReference>
<dbReference type="Gene3D" id="1.25.40.390">
    <property type="match status" value="1"/>
</dbReference>
<comment type="caution">
    <text evidence="2">The sequence shown here is derived from an EMBL/GenBank/DDBJ whole genome shotgun (WGS) entry which is preliminary data.</text>
</comment>